<reference evidence="1 2" key="1">
    <citation type="submission" date="2017-03" db="EMBL/GenBank/DDBJ databases">
        <title>Genome Survey of Euroglyphus maynei.</title>
        <authorList>
            <person name="Arlian L.G."/>
            <person name="Morgan M.S."/>
            <person name="Rider S.D."/>
        </authorList>
    </citation>
    <scope>NUCLEOTIDE SEQUENCE [LARGE SCALE GENOMIC DNA]</scope>
    <source>
        <strain evidence="1">Arlian Lab</strain>
        <tissue evidence="1">Whole body</tissue>
    </source>
</reference>
<accession>A0A1Y3B732</accession>
<organism evidence="1 2">
    <name type="scientific">Euroglyphus maynei</name>
    <name type="common">Mayne's house dust mite</name>
    <dbReference type="NCBI Taxonomy" id="6958"/>
    <lineage>
        <taxon>Eukaryota</taxon>
        <taxon>Metazoa</taxon>
        <taxon>Ecdysozoa</taxon>
        <taxon>Arthropoda</taxon>
        <taxon>Chelicerata</taxon>
        <taxon>Arachnida</taxon>
        <taxon>Acari</taxon>
        <taxon>Acariformes</taxon>
        <taxon>Sarcoptiformes</taxon>
        <taxon>Astigmata</taxon>
        <taxon>Psoroptidia</taxon>
        <taxon>Analgoidea</taxon>
        <taxon>Pyroglyphidae</taxon>
        <taxon>Pyroglyphinae</taxon>
        <taxon>Euroglyphus</taxon>
    </lineage>
</organism>
<evidence type="ECO:0000313" key="1">
    <source>
        <dbReference type="EMBL" id="OTF75406.1"/>
    </source>
</evidence>
<keyword evidence="2" id="KW-1185">Reference proteome</keyword>
<gene>
    <name evidence="1" type="ORF">BLA29_013193</name>
</gene>
<dbReference type="EMBL" id="MUJZ01042152">
    <property type="protein sequence ID" value="OTF75406.1"/>
    <property type="molecule type" value="Genomic_DNA"/>
</dbReference>
<proteinExistence type="predicted"/>
<name>A0A1Y3B732_EURMA</name>
<dbReference type="Proteomes" id="UP000194236">
    <property type="component" value="Unassembled WGS sequence"/>
</dbReference>
<sequence length="73" mass="8792">MFILKLVPAIMIMVEIIDLQIMVSFYLMSLEVFINWDVIKIKTFYLHYRRKFLRIKSVGFHCGIKNNEKILPK</sequence>
<evidence type="ECO:0000313" key="2">
    <source>
        <dbReference type="Proteomes" id="UP000194236"/>
    </source>
</evidence>
<dbReference type="AlphaFoldDB" id="A0A1Y3B732"/>
<comment type="caution">
    <text evidence="1">The sequence shown here is derived from an EMBL/GenBank/DDBJ whole genome shotgun (WGS) entry which is preliminary data.</text>
</comment>
<protein>
    <submittedName>
        <fullName evidence="1">Uncharacterized protein</fullName>
    </submittedName>
</protein>